<dbReference type="InterPro" id="IPR036691">
    <property type="entry name" value="Endo/exonu/phosph_ase_sf"/>
</dbReference>
<evidence type="ECO:0000256" key="1">
    <source>
        <dbReference type="SAM" id="MobiDB-lite"/>
    </source>
</evidence>
<gene>
    <name evidence="3" type="ORF">NEOLEDRAFT_1166757</name>
</gene>
<dbReference type="GO" id="GO:0046856">
    <property type="term" value="P:phosphatidylinositol dephosphorylation"/>
    <property type="evidence" value="ECO:0007669"/>
    <property type="project" value="InterPro"/>
</dbReference>
<feature type="domain" description="Inositol polyphosphate-related phosphatase" evidence="2">
    <location>
        <begin position="214"/>
        <end position="489"/>
    </location>
</feature>
<protein>
    <submittedName>
        <fullName evidence="3">DNase I-like protein</fullName>
    </submittedName>
</protein>
<feature type="compositionally biased region" description="Basic and acidic residues" evidence="1">
    <location>
        <begin position="585"/>
        <end position="599"/>
    </location>
</feature>
<feature type="region of interest" description="Disordered" evidence="1">
    <location>
        <begin position="1"/>
        <end position="104"/>
    </location>
</feature>
<dbReference type="SUPFAM" id="SSF56219">
    <property type="entry name" value="DNase I-like"/>
    <property type="match status" value="1"/>
</dbReference>
<dbReference type="InterPro" id="IPR000300">
    <property type="entry name" value="IPPc"/>
</dbReference>
<feature type="compositionally biased region" description="Acidic residues" evidence="1">
    <location>
        <begin position="481"/>
        <end position="508"/>
    </location>
</feature>
<dbReference type="InterPro" id="IPR046985">
    <property type="entry name" value="IP5"/>
</dbReference>
<accession>A0A165VNW1</accession>
<dbReference type="AlphaFoldDB" id="A0A165VNW1"/>
<evidence type="ECO:0000313" key="4">
    <source>
        <dbReference type="Proteomes" id="UP000076761"/>
    </source>
</evidence>
<evidence type="ECO:0000259" key="2">
    <source>
        <dbReference type="SMART" id="SM00128"/>
    </source>
</evidence>
<proteinExistence type="predicted"/>
<feature type="region of interest" description="Disordered" evidence="1">
    <location>
        <begin position="574"/>
        <end position="694"/>
    </location>
</feature>
<evidence type="ECO:0000313" key="3">
    <source>
        <dbReference type="EMBL" id="KZT29956.1"/>
    </source>
</evidence>
<dbReference type="OrthoDB" id="405996at2759"/>
<feature type="compositionally biased region" description="Basic residues" evidence="1">
    <location>
        <begin position="622"/>
        <end position="634"/>
    </location>
</feature>
<feature type="compositionally biased region" description="Low complexity" evidence="1">
    <location>
        <begin position="30"/>
        <end position="44"/>
    </location>
</feature>
<name>A0A165VNW1_9AGAM</name>
<feature type="compositionally biased region" description="Low complexity" evidence="1">
    <location>
        <begin position="75"/>
        <end position="91"/>
    </location>
</feature>
<dbReference type="PANTHER" id="PTHR11200:SF275">
    <property type="entry name" value="LD06095P"/>
    <property type="match status" value="1"/>
</dbReference>
<dbReference type="Proteomes" id="UP000076761">
    <property type="component" value="Unassembled WGS sequence"/>
</dbReference>
<keyword evidence="4" id="KW-1185">Reference proteome</keyword>
<feature type="region of interest" description="Disordered" evidence="1">
    <location>
        <begin position="462"/>
        <end position="542"/>
    </location>
</feature>
<dbReference type="STRING" id="1314782.A0A165VNW1"/>
<dbReference type="PANTHER" id="PTHR11200">
    <property type="entry name" value="INOSITOL 5-PHOSPHATASE"/>
    <property type="match status" value="1"/>
</dbReference>
<dbReference type="InParanoid" id="A0A165VNW1"/>
<organism evidence="3 4">
    <name type="scientific">Neolentinus lepideus HHB14362 ss-1</name>
    <dbReference type="NCBI Taxonomy" id="1314782"/>
    <lineage>
        <taxon>Eukaryota</taxon>
        <taxon>Fungi</taxon>
        <taxon>Dikarya</taxon>
        <taxon>Basidiomycota</taxon>
        <taxon>Agaricomycotina</taxon>
        <taxon>Agaricomycetes</taxon>
        <taxon>Gloeophyllales</taxon>
        <taxon>Gloeophyllaceae</taxon>
        <taxon>Neolentinus</taxon>
    </lineage>
</organism>
<dbReference type="EMBL" id="KV425553">
    <property type="protein sequence ID" value="KZT29956.1"/>
    <property type="molecule type" value="Genomic_DNA"/>
</dbReference>
<dbReference type="SMART" id="SM00128">
    <property type="entry name" value="IPPc"/>
    <property type="match status" value="1"/>
</dbReference>
<dbReference type="Gene3D" id="3.60.10.10">
    <property type="entry name" value="Endonuclease/exonuclease/phosphatase"/>
    <property type="match status" value="2"/>
</dbReference>
<reference evidence="3 4" key="1">
    <citation type="journal article" date="2016" name="Mol. Biol. Evol.">
        <title>Comparative Genomics of Early-Diverging Mushroom-Forming Fungi Provides Insights into the Origins of Lignocellulose Decay Capabilities.</title>
        <authorList>
            <person name="Nagy L.G."/>
            <person name="Riley R."/>
            <person name="Tritt A."/>
            <person name="Adam C."/>
            <person name="Daum C."/>
            <person name="Floudas D."/>
            <person name="Sun H."/>
            <person name="Yadav J.S."/>
            <person name="Pangilinan J."/>
            <person name="Larsson K.H."/>
            <person name="Matsuura K."/>
            <person name="Barry K."/>
            <person name="Labutti K."/>
            <person name="Kuo R."/>
            <person name="Ohm R.A."/>
            <person name="Bhattacharya S.S."/>
            <person name="Shirouzu T."/>
            <person name="Yoshinaga Y."/>
            <person name="Martin F.M."/>
            <person name="Grigoriev I.V."/>
            <person name="Hibbett D.S."/>
        </authorList>
    </citation>
    <scope>NUCLEOTIDE SEQUENCE [LARGE SCALE GENOMIC DNA]</scope>
    <source>
        <strain evidence="3 4">HHB14362 ss-1</strain>
    </source>
</reference>
<feature type="non-terminal residue" evidence="3">
    <location>
        <position position="694"/>
    </location>
</feature>
<sequence length="694" mass="76956">MDLRVDTHINVTPHTNEKERPPIVPHSHRSSQGSSGSHSHSQQSVFARLQALFPPPSPQSALGHGGSTSPRQTVSRHGSNRSVSSNRRWSSTYVNPGVKEQQQPPKVLKVRIVTWNMHDSLPKGNLEELLGVVPPYTPTPKDEEKKGLPELSLDDSHPYHIVVVAGQECPSSSGITLGLGAGLKLKDKSKEEKEKEREKEKLLETQMLAGHPPSGWTSVLEDWFCNGNGTGLATMAVSESAPSHTQAPEADVQMVMKPPTRSLSTGDIAVRVKKGGQKGPYELVAKERLMGIYLAVYAHRDVKPLVKGSSKSVVTAGLIGGRVGNKGGVGISLQVDETTLLFVNAHLAAHGERVHDRLANWAKIKKARLPPYLLSSRLTAFLADLTDKFDYTFIFGDLNFRLDVTRLHADWLIARQEYEQALAFDQLRNIMQNGHAFDGFAEGPINFPPTFKYDVLKTIKRPKKKGHGRGSSRGSQVDALPEVEEKDGDDQEQEEHDADEEDEREEAESIASSYWPSVHSRRTAAEEESEEEQAAPTRQVHSTGNLVQKLSIITAANKAKRKWKALISPSVASFTRAAYPRRRRSTDEPSRYSRSDDQHMPLMVSDTASSEVPTKLDEQKRSRPLSLKRARSVKSARQTSLEEETEEKDPDKGVYDSSAKQRVPSWCDRILWKSTVNPPPGPDEEFHNGSARSR</sequence>
<dbReference type="Pfam" id="PF22669">
    <property type="entry name" value="Exo_endo_phos2"/>
    <property type="match status" value="2"/>
</dbReference>
<dbReference type="GO" id="GO:0004439">
    <property type="term" value="F:phosphatidylinositol-4,5-bisphosphate 5-phosphatase activity"/>
    <property type="evidence" value="ECO:0007669"/>
    <property type="project" value="TreeGrafter"/>
</dbReference>